<dbReference type="Pfam" id="PF00069">
    <property type="entry name" value="Pkinase"/>
    <property type="match status" value="1"/>
</dbReference>
<dbReference type="AlphaFoldDB" id="A0A9D4SFN2"/>
<dbReference type="EMBL" id="SDOV01000005">
    <property type="protein sequence ID" value="KAH7640494.1"/>
    <property type="molecule type" value="Genomic_DNA"/>
</dbReference>
<accession>A0A9D4SFN2</accession>
<dbReference type="PROSITE" id="PS00108">
    <property type="entry name" value="PROTEIN_KINASE_ST"/>
    <property type="match status" value="1"/>
</dbReference>
<evidence type="ECO:0000259" key="4">
    <source>
        <dbReference type="PROSITE" id="PS50011"/>
    </source>
</evidence>
<comment type="caution">
    <text evidence="5">The sequence shown here is derived from an EMBL/GenBank/DDBJ whole genome shotgun (WGS) entry which is preliminary data.</text>
</comment>
<reference evidence="5" key="2">
    <citation type="journal article" date="2021" name="World Allergy Organ. J.">
        <title>Chromosome-level assembly of Dermatophagoides farinae genome and transcriptome reveals two novel allergens Der f 37 and Der f 39.</title>
        <authorList>
            <person name="Chen J."/>
            <person name="Cai Z."/>
            <person name="Fan D."/>
            <person name="Hu J."/>
            <person name="Hou Y."/>
            <person name="He Y."/>
            <person name="Zhang Z."/>
            <person name="Zhao Z."/>
            <person name="Gao P."/>
            <person name="Hu W."/>
            <person name="Sun J."/>
            <person name="Li J."/>
            <person name="Ji K."/>
        </authorList>
    </citation>
    <scope>NUCLEOTIDE SEQUENCE</scope>
    <source>
        <strain evidence="5">JKM2019</strain>
    </source>
</reference>
<keyword evidence="2" id="KW-0067">ATP-binding</keyword>
<dbReference type="FunFam" id="1.10.510.10:FF:000571">
    <property type="entry name" value="Maternal embryonic leucine zipper kinase"/>
    <property type="match status" value="1"/>
</dbReference>
<dbReference type="GO" id="GO:0006914">
    <property type="term" value="P:autophagy"/>
    <property type="evidence" value="ECO:0007669"/>
    <property type="project" value="UniProtKB-ARBA"/>
</dbReference>
<gene>
    <name evidence="5" type="ORF">HUG17_7961</name>
</gene>
<sequence length="386" mass="45346">MNERPNDGLVRSLSKCCDSRQLNRIDADKFTRFYQVPSTRFANETQIIQYYGYKLGQRFAEGGFASIYYATHIMTNIQVACKKIDIAKSKSRVINADSSKIEDLKNELFILKKLNNPYIVKLYAHFVINTSLYIFIKLANSGTLARHVRVKGVLKERESQMLFAQMLVAIEYIHSMNIAHRDLKLENILLIRHPNEKLTILVTDFGLSRLISYDYSGNVVLNRTYCGTMDYMAPEIIKERPYNAFMADIWSLGVCLFVMLNDRFPFEAKNSYNQLQLQLQHCWTFSDNVAENPPDILIHILTAMLEPDPMKRIKIQHLIHHPWIIDEYLFAKNYFQNYNHISYLPPPPSPSSSQQQQQQRQQQRFRRQFRKKLTPHHHHRKAIENE</sequence>
<keyword evidence="1" id="KW-0547">Nucleotide-binding</keyword>
<dbReference type="InterPro" id="IPR008271">
    <property type="entry name" value="Ser/Thr_kinase_AS"/>
</dbReference>
<feature type="compositionally biased region" description="Low complexity" evidence="3">
    <location>
        <begin position="351"/>
        <end position="362"/>
    </location>
</feature>
<protein>
    <submittedName>
        <fullName evidence="5">Myosin light chain kinase a-like</fullName>
    </submittedName>
</protein>
<dbReference type="PROSITE" id="PS50011">
    <property type="entry name" value="PROTEIN_KINASE_DOM"/>
    <property type="match status" value="1"/>
</dbReference>
<evidence type="ECO:0000313" key="5">
    <source>
        <dbReference type="EMBL" id="KAH7640494.1"/>
    </source>
</evidence>
<dbReference type="GO" id="GO:0004674">
    <property type="term" value="F:protein serine/threonine kinase activity"/>
    <property type="evidence" value="ECO:0007669"/>
    <property type="project" value="InterPro"/>
</dbReference>
<organism evidence="5">
    <name type="scientific">Dermatophagoides farinae</name>
    <name type="common">American house dust mite</name>
    <dbReference type="NCBI Taxonomy" id="6954"/>
    <lineage>
        <taxon>Eukaryota</taxon>
        <taxon>Metazoa</taxon>
        <taxon>Ecdysozoa</taxon>
        <taxon>Arthropoda</taxon>
        <taxon>Chelicerata</taxon>
        <taxon>Arachnida</taxon>
        <taxon>Acari</taxon>
        <taxon>Acariformes</taxon>
        <taxon>Sarcoptiformes</taxon>
        <taxon>Astigmata</taxon>
        <taxon>Psoroptidia</taxon>
        <taxon>Analgoidea</taxon>
        <taxon>Pyroglyphidae</taxon>
        <taxon>Dermatophagoidinae</taxon>
        <taxon>Dermatophagoides</taxon>
    </lineage>
</organism>
<proteinExistence type="predicted"/>
<evidence type="ECO:0000256" key="3">
    <source>
        <dbReference type="SAM" id="MobiDB-lite"/>
    </source>
</evidence>
<dbReference type="InterPro" id="IPR011009">
    <property type="entry name" value="Kinase-like_dom_sf"/>
</dbReference>
<evidence type="ECO:0000256" key="1">
    <source>
        <dbReference type="ARBA" id="ARBA00022741"/>
    </source>
</evidence>
<dbReference type="Gene3D" id="1.10.510.10">
    <property type="entry name" value="Transferase(Phosphotransferase) domain 1"/>
    <property type="match status" value="1"/>
</dbReference>
<reference evidence="5" key="1">
    <citation type="submission" date="2020-06" db="EMBL/GenBank/DDBJ databases">
        <authorList>
            <person name="Ji K."/>
            <person name="Li J."/>
        </authorList>
    </citation>
    <scope>NUCLEOTIDE SEQUENCE</scope>
    <source>
        <strain evidence="5">JKM2019</strain>
        <tissue evidence="5">Whole body</tissue>
    </source>
</reference>
<keyword evidence="5" id="KW-0418">Kinase</keyword>
<feature type="compositionally biased region" description="Basic residues" evidence="3">
    <location>
        <begin position="363"/>
        <end position="386"/>
    </location>
</feature>
<dbReference type="GO" id="GO:0010506">
    <property type="term" value="P:regulation of autophagy"/>
    <property type="evidence" value="ECO:0007669"/>
    <property type="project" value="InterPro"/>
</dbReference>
<dbReference type="SUPFAM" id="SSF56112">
    <property type="entry name" value="Protein kinase-like (PK-like)"/>
    <property type="match status" value="1"/>
</dbReference>
<name>A0A9D4SFN2_DERFA</name>
<dbReference type="Proteomes" id="UP000828236">
    <property type="component" value="Unassembled WGS sequence"/>
</dbReference>
<dbReference type="GO" id="GO:0005524">
    <property type="term" value="F:ATP binding"/>
    <property type="evidence" value="ECO:0007669"/>
    <property type="project" value="UniProtKB-KW"/>
</dbReference>
<feature type="domain" description="Protein kinase" evidence="4">
    <location>
        <begin position="53"/>
        <end position="324"/>
    </location>
</feature>
<dbReference type="SMART" id="SM00220">
    <property type="entry name" value="S_TKc"/>
    <property type="match status" value="1"/>
</dbReference>
<dbReference type="PANTHER" id="PTHR24348">
    <property type="entry name" value="SERINE/THREONINE-PROTEIN KINASE UNC-51-RELATED"/>
    <property type="match status" value="1"/>
</dbReference>
<dbReference type="InterPro" id="IPR000719">
    <property type="entry name" value="Prot_kinase_dom"/>
</dbReference>
<keyword evidence="5" id="KW-0808">Transferase</keyword>
<evidence type="ECO:0000256" key="2">
    <source>
        <dbReference type="ARBA" id="ARBA00022840"/>
    </source>
</evidence>
<dbReference type="GO" id="GO:0005737">
    <property type="term" value="C:cytoplasm"/>
    <property type="evidence" value="ECO:0007669"/>
    <property type="project" value="TreeGrafter"/>
</dbReference>
<dbReference type="InterPro" id="IPR045269">
    <property type="entry name" value="Atg1-like"/>
</dbReference>
<feature type="region of interest" description="Disordered" evidence="3">
    <location>
        <begin position="345"/>
        <end position="386"/>
    </location>
</feature>